<keyword evidence="4 7" id="KW-0812">Transmembrane</keyword>
<evidence type="ECO:0000313" key="9">
    <source>
        <dbReference type="EMBL" id="ODM11300.1"/>
    </source>
</evidence>
<name>A0A1E3ARI6_9FIRM</name>
<dbReference type="InterPro" id="IPR035906">
    <property type="entry name" value="MetI-like_sf"/>
</dbReference>
<gene>
    <name evidence="9" type="primary">araQ_91</name>
    <name evidence="9" type="ORF">BEH84_03729</name>
</gene>
<evidence type="ECO:0000256" key="5">
    <source>
        <dbReference type="ARBA" id="ARBA00022989"/>
    </source>
</evidence>
<evidence type="ECO:0000256" key="6">
    <source>
        <dbReference type="ARBA" id="ARBA00023136"/>
    </source>
</evidence>
<feature type="transmembrane region" description="Helical" evidence="7">
    <location>
        <begin position="138"/>
        <end position="159"/>
    </location>
</feature>
<evidence type="ECO:0000256" key="7">
    <source>
        <dbReference type="SAM" id="Phobius"/>
    </source>
</evidence>
<feature type="transmembrane region" description="Helical" evidence="7">
    <location>
        <begin position="254"/>
        <end position="273"/>
    </location>
</feature>
<dbReference type="GO" id="GO:0055085">
    <property type="term" value="P:transmembrane transport"/>
    <property type="evidence" value="ECO:0007669"/>
    <property type="project" value="InterPro"/>
</dbReference>
<feature type="transmembrane region" description="Helical" evidence="7">
    <location>
        <begin position="107"/>
        <end position="126"/>
    </location>
</feature>
<evidence type="ECO:0000256" key="3">
    <source>
        <dbReference type="ARBA" id="ARBA00022475"/>
    </source>
</evidence>
<dbReference type="RefSeq" id="WP_069157888.1">
    <property type="nucleotide sequence ID" value="NZ_DBFYTC010000274.1"/>
</dbReference>
<dbReference type="Gene3D" id="1.10.3720.10">
    <property type="entry name" value="MetI-like"/>
    <property type="match status" value="1"/>
</dbReference>
<keyword evidence="5 7" id="KW-1133">Transmembrane helix</keyword>
<dbReference type="GO" id="GO:0005886">
    <property type="term" value="C:plasma membrane"/>
    <property type="evidence" value="ECO:0007669"/>
    <property type="project" value="UniProtKB-SubCell"/>
</dbReference>
<comment type="caution">
    <text evidence="9">The sequence shown here is derived from an EMBL/GenBank/DDBJ whole genome shotgun (WGS) entry which is preliminary data.</text>
</comment>
<evidence type="ECO:0000256" key="1">
    <source>
        <dbReference type="ARBA" id="ARBA00004651"/>
    </source>
</evidence>
<evidence type="ECO:0000259" key="8">
    <source>
        <dbReference type="PROSITE" id="PS50928"/>
    </source>
</evidence>
<feature type="domain" description="ABC transmembrane type-1" evidence="8">
    <location>
        <begin position="71"/>
        <end position="258"/>
    </location>
</feature>
<keyword evidence="6 7" id="KW-0472">Membrane</keyword>
<evidence type="ECO:0000256" key="4">
    <source>
        <dbReference type="ARBA" id="ARBA00022692"/>
    </source>
</evidence>
<evidence type="ECO:0000256" key="2">
    <source>
        <dbReference type="ARBA" id="ARBA00022448"/>
    </source>
</evidence>
<feature type="transmembrane region" description="Helical" evidence="7">
    <location>
        <begin position="180"/>
        <end position="205"/>
    </location>
</feature>
<comment type="subcellular location">
    <subcellularLocation>
        <location evidence="1">Cell membrane</location>
        <topology evidence="1">Multi-pass membrane protein</topology>
    </subcellularLocation>
</comment>
<dbReference type="Proteomes" id="UP000095003">
    <property type="component" value="Unassembled WGS sequence"/>
</dbReference>
<dbReference type="PANTHER" id="PTHR43744">
    <property type="entry name" value="ABC TRANSPORTER PERMEASE PROTEIN MG189-RELATED-RELATED"/>
    <property type="match status" value="1"/>
</dbReference>
<proteinExistence type="predicted"/>
<dbReference type="GeneID" id="93302911"/>
<dbReference type="EMBL" id="MCGI01000003">
    <property type="protein sequence ID" value="ODM11300.1"/>
    <property type="molecule type" value="Genomic_DNA"/>
</dbReference>
<feature type="transmembrane region" description="Helical" evidence="7">
    <location>
        <begin position="71"/>
        <end position="95"/>
    </location>
</feature>
<protein>
    <submittedName>
        <fullName evidence="9">L-arabinose transport system permease protein AraQ</fullName>
    </submittedName>
</protein>
<organism evidence="9 10">
    <name type="scientific">Eisenbergiella tayi</name>
    <dbReference type="NCBI Taxonomy" id="1432052"/>
    <lineage>
        <taxon>Bacteria</taxon>
        <taxon>Bacillati</taxon>
        <taxon>Bacillota</taxon>
        <taxon>Clostridia</taxon>
        <taxon>Lachnospirales</taxon>
        <taxon>Lachnospiraceae</taxon>
        <taxon>Eisenbergiella</taxon>
    </lineage>
</organism>
<dbReference type="PROSITE" id="PS50928">
    <property type="entry name" value="ABC_TM1"/>
    <property type="match status" value="1"/>
</dbReference>
<accession>A0A1E3ARI6</accession>
<feature type="transmembrane region" description="Helical" evidence="7">
    <location>
        <begin position="9"/>
        <end position="34"/>
    </location>
</feature>
<dbReference type="InterPro" id="IPR000515">
    <property type="entry name" value="MetI-like"/>
</dbReference>
<reference evidence="9 10" key="1">
    <citation type="submission" date="2016-07" db="EMBL/GenBank/DDBJ databases">
        <title>Characterization of isolates of Eisenbergiella tayi derived from blood cultures, using whole genome sequencing.</title>
        <authorList>
            <person name="Burdz T."/>
            <person name="Wiebe D."/>
            <person name="Huynh C."/>
            <person name="Bernard K."/>
        </authorList>
    </citation>
    <scope>NUCLEOTIDE SEQUENCE [LARGE SCALE GENOMIC DNA]</scope>
    <source>
        <strain evidence="9 10">NML 120489</strain>
    </source>
</reference>
<dbReference type="AlphaFoldDB" id="A0A1E3ARI6"/>
<evidence type="ECO:0000313" key="10">
    <source>
        <dbReference type="Proteomes" id="UP000095003"/>
    </source>
</evidence>
<dbReference type="CDD" id="cd06261">
    <property type="entry name" value="TM_PBP2"/>
    <property type="match status" value="1"/>
</dbReference>
<keyword evidence="3" id="KW-1003">Cell membrane</keyword>
<sequence length="288" mass="32436">MKKIKLSGIIIYTLVTLFSLCCILPMVLVFMVSITDERAIGMNGYSFFPEAFSLEAYRRMIYPGSPLFRSYGVTIVMVVAGTFLAVIMTYFAAYPLANQKVKYRNGFALYFFITSVFNAGLVPWYLICRQLHMYNNMLALIIPSMVFTPFNMFLVRNFIKDVPVALMESARIDGAGELRIATQICMPLCKPVLATVTLFYGIGYWNSWFNAIMLVDNSSLYPLQMLLMKIQSDIKMLTMVNGASTGMVLPTESVKMATVVMTVGPIIFLYPFLQKYFVKGIIMGSVKG</sequence>
<dbReference type="PANTHER" id="PTHR43744:SF9">
    <property type="entry name" value="POLYGALACTURONAN_RHAMNOGALACTURONAN TRANSPORT SYSTEM PERMEASE PROTEIN YTCP"/>
    <property type="match status" value="1"/>
</dbReference>
<keyword evidence="2" id="KW-0813">Transport</keyword>
<dbReference type="SUPFAM" id="SSF161098">
    <property type="entry name" value="MetI-like"/>
    <property type="match status" value="1"/>
</dbReference>